<evidence type="ECO:0000313" key="3">
    <source>
        <dbReference type="Proteomes" id="UP001165269"/>
    </source>
</evidence>
<dbReference type="Proteomes" id="UP001165269">
    <property type="component" value="Unassembled WGS sequence"/>
</dbReference>
<accession>A0ABS9YJS8</accession>
<proteinExistence type="predicted"/>
<keyword evidence="2" id="KW-0255">Endonuclease</keyword>
<organism evidence="2 3">
    <name type="scientific">Streptomyces cylindrosporus</name>
    <dbReference type="NCBI Taxonomy" id="2927583"/>
    <lineage>
        <taxon>Bacteria</taxon>
        <taxon>Bacillati</taxon>
        <taxon>Actinomycetota</taxon>
        <taxon>Actinomycetes</taxon>
        <taxon>Kitasatosporales</taxon>
        <taxon>Streptomycetaceae</taxon>
        <taxon>Streptomyces</taxon>
    </lineage>
</organism>
<dbReference type="EMBL" id="JALDAY010000015">
    <property type="protein sequence ID" value="MCI3277513.1"/>
    <property type="molecule type" value="Genomic_DNA"/>
</dbReference>
<dbReference type="RefSeq" id="WP_242775304.1">
    <property type="nucleotide sequence ID" value="NZ_JALDAY010000015.1"/>
</dbReference>
<dbReference type="Gene3D" id="1.10.30.50">
    <property type="match status" value="1"/>
</dbReference>
<dbReference type="GO" id="GO:0004519">
    <property type="term" value="F:endonuclease activity"/>
    <property type="evidence" value="ECO:0007669"/>
    <property type="project" value="UniProtKB-KW"/>
</dbReference>
<feature type="domain" description="HNH" evidence="1">
    <location>
        <begin position="54"/>
        <end position="89"/>
    </location>
</feature>
<keyword evidence="3" id="KW-1185">Reference proteome</keyword>
<comment type="caution">
    <text evidence="2">The sequence shown here is derived from an EMBL/GenBank/DDBJ whole genome shotgun (WGS) entry which is preliminary data.</text>
</comment>
<dbReference type="CDD" id="cd00085">
    <property type="entry name" value="HNHc"/>
    <property type="match status" value="1"/>
</dbReference>
<evidence type="ECO:0000313" key="2">
    <source>
        <dbReference type="EMBL" id="MCI3277513.1"/>
    </source>
</evidence>
<gene>
    <name evidence="2" type="ORF">MQP27_41240</name>
</gene>
<dbReference type="InterPro" id="IPR003615">
    <property type="entry name" value="HNH_nuc"/>
</dbReference>
<dbReference type="InterPro" id="IPR002711">
    <property type="entry name" value="HNH"/>
</dbReference>
<reference evidence="2" key="1">
    <citation type="submission" date="2022-03" db="EMBL/GenBank/DDBJ databases">
        <title>Streptomyces 7R015 and 7R016 isolated from Barleria lupulina in Thailand.</title>
        <authorList>
            <person name="Kanchanasin P."/>
            <person name="Phongsopitanun W."/>
            <person name="Tanasupawat S."/>
        </authorList>
    </citation>
    <scope>NUCLEOTIDE SEQUENCE</scope>
    <source>
        <strain evidence="2">7R015</strain>
    </source>
</reference>
<dbReference type="Pfam" id="PF01844">
    <property type="entry name" value="HNH"/>
    <property type="match status" value="1"/>
</dbReference>
<name>A0ABS9YJS8_9ACTN</name>
<keyword evidence="2" id="KW-0378">Hydrolase</keyword>
<protein>
    <submittedName>
        <fullName evidence="2">HNH endonuclease</fullName>
    </submittedName>
</protein>
<keyword evidence="2" id="KW-0540">Nuclease</keyword>
<evidence type="ECO:0000259" key="1">
    <source>
        <dbReference type="Pfam" id="PF01844"/>
    </source>
</evidence>
<sequence length="108" mass="12620">MPQLSEQDIARRTKQARSGRPWLRLQAQVYEEETHCWWCHQYVDQSLPGTTHPMGRTVDHVHPLWLGGEPLERSNVRLAHRRCNTIRNNQLRAAQRPRPSYTVDASAL</sequence>